<dbReference type="SUPFAM" id="SSF110738">
    <property type="entry name" value="Glycerate kinase I"/>
    <property type="match status" value="1"/>
</dbReference>
<sequence length="383" mass="41038">MSTMQLQKIVIAPDSFKESMTAQQVGNIIKQAFTNVYGKTLHYDIIPMADGGEGTTDALMHATGATKYTVIVNDPLMRPIEACYARADEQQIAIIEMAAASGLDLLEKEERNPLYTSSYGTGELIKDALNHGAKTIILGIGGSATNDGGTGMLSALGVKFTDVNGDLLQMNGDNLAHIAQIDITNLDSRLKEVTFKVACDVSNPLLGENGATYIYGPQKGADAKMIPKLDFAMSHYHDKIKMCTGKSVNQIPGSGAAGGMGAALLAFCETTLTKGIDVVFDITDFHQRIKDADLVITGEGRMDYQTIFGKTPVGVALAAKQYHIPVIAICGSLGENYQHVYDFGIDSAYSIISSPSTLEDVLQNSEQNLLNTATDIARILKLQ</sequence>
<dbReference type="PANTHER" id="PTHR21599">
    <property type="entry name" value="GLYCERATE KINASE"/>
    <property type="match status" value="1"/>
</dbReference>
<reference evidence="5" key="1">
    <citation type="submission" date="2010-05" db="EMBL/GenBank/DDBJ databases">
        <authorList>
            <person name="Muzny D."/>
            <person name="Qin X."/>
            <person name="Buhay C."/>
            <person name="Dugan-Rocha S."/>
            <person name="Ding Y."/>
            <person name="Chen G."/>
            <person name="Hawes A."/>
            <person name="Holder M."/>
            <person name="Jhangiani S."/>
            <person name="Johnson A."/>
            <person name="Khan Z."/>
            <person name="Li Z."/>
            <person name="Liu W."/>
            <person name="Liu X."/>
            <person name="Perez L."/>
            <person name="Shen H."/>
            <person name="Wang Q."/>
            <person name="Watt J."/>
            <person name="Xi L."/>
            <person name="Xin Y."/>
            <person name="Zhou J."/>
            <person name="Deng J."/>
            <person name="Jiang H."/>
            <person name="Liu Y."/>
            <person name="Qu J."/>
            <person name="Song X.-Z."/>
            <person name="Zhang L."/>
            <person name="Villasana D."/>
            <person name="Johnson A."/>
            <person name="Liu J."/>
            <person name="Liyanage D."/>
            <person name="Lorensuhewa L."/>
            <person name="Robinson T."/>
            <person name="Song A."/>
            <person name="Song B.-B."/>
            <person name="Dinh H."/>
            <person name="Thornton R."/>
            <person name="Coyle M."/>
            <person name="Francisco L."/>
            <person name="Jackson L."/>
            <person name="Javaid M."/>
            <person name="Korchina V."/>
            <person name="Kovar C."/>
            <person name="Mata R."/>
            <person name="Mathew T."/>
            <person name="Ngo R."/>
            <person name="Nguyen L."/>
            <person name="Nguyen N."/>
            <person name="Okwuonu G."/>
            <person name="Ongeri F."/>
            <person name="Pham C."/>
            <person name="Simmons D."/>
            <person name="Wilczek-Boney K."/>
            <person name="Hale W."/>
            <person name="Jakkamsetti A."/>
            <person name="Pham P."/>
            <person name="Ruth R."/>
            <person name="San Lucas F."/>
            <person name="Warren J."/>
            <person name="Zhang J."/>
            <person name="Zhao Z."/>
            <person name="Zhou C."/>
            <person name="Zhu D."/>
            <person name="Lee S."/>
            <person name="Bess C."/>
            <person name="Blankenburg K."/>
            <person name="Forbes L."/>
            <person name="Fu Q."/>
            <person name="Gubbala S."/>
            <person name="Hirani K."/>
            <person name="Jayaseelan J.C."/>
            <person name="Lara F."/>
            <person name="Munidasa M."/>
            <person name="Palculict T."/>
            <person name="Patil S."/>
            <person name="Pu L.-L."/>
            <person name="Saada N."/>
            <person name="Tang L."/>
            <person name="Weissenberger G."/>
            <person name="Zhu Y."/>
            <person name="Hemphill L."/>
            <person name="Shang Y."/>
            <person name="Youmans B."/>
            <person name="Ayvaz T."/>
            <person name="Ross M."/>
            <person name="Santibanez J."/>
            <person name="Aqrawi P."/>
            <person name="Gross S."/>
            <person name="Joshi V."/>
            <person name="Fowler G."/>
            <person name="Nazareth L."/>
            <person name="Reid J."/>
            <person name="Worley K."/>
            <person name="Petrosino J."/>
            <person name="Highlander S."/>
            <person name="Gibbs R."/>
        </authorList>
    </citation>
    <scope>NUCLEOTIDE SEQUENCE [LARGE SCALE GENOMIC DNA]</scope>
    <source>
        <strain evidence="5">MN8</strain>
    </source>
</reference>
<dbReference type="Pfam" id="PF02595">
    <property type="entry name" value="Gly_kinase"/>
    <property type="match status" value="1"/>
</dbReference>
<proteinExistence type="inferred from homology"/>
<dbReference type="Gene3D" id="3.90.1510.10">
    <property type="entry name" value="Glycerate kinase, domain 2"/>
    <property type="match status" value="1"/>
</dbReference>
<dbReference type="InterPro" id="IPR004381">
    <property type="entry name" value="Glycerate_kinase"/>
</dbReference>
<keyword evidence="2 4" id="KW-0808">Transferase</keyword>
<organism evidence="5">
    <name type="scientific">Staphylococcus aureus subsp. aureus MN8</name>
    <dbReference type="NCBI Taxonomy" id="548470"/>
    <lineage>
        <taxon>Bacteria</taxon>
        <taxon>Bacillati</taxon>
        <taxon>Bacillota</taxon>
        <taxon>Bacilli</taxon>
        <taxon>Bacillales</taxon>
        <taxon>Staphylococcaceae</taxon>
        <taxon>Staphylococcus</taxon>
    </lineage>
</organism>
<evidence type="ECO:0000256" key="3">
    <source>
        <dbReference type="ARBA" id="ARBA00022777"/>
    </source>
</evidence>
<dbReference type="InterPro" id="IPR036129">
    <property type="entry name" value="Glycerate_kinase_sf"/>
</dbReference>
<name>A0A0E1XLP8_STAAU</name>
<evidence type="ECO:0000256" key="4">
    <source>
        <dbReference type="PIRNR" id="PIRNR006078"/>
    </source>
</evidence>
<dbReference type="AlphaFoldDB" id="A0A0E1XLP8"/>
<evidence type="ECO:0000256" key="2">
    <source>
        <dbReference type="ARBA" id="ARBA00022679"/>
    </source>
</evidence>
<protein>
    <submittedName>
        <fullName evidence="5">Glycerate kinase</fullName>
        <ecNumber evidence="5">2.7.1.31</ecNumber>
    </submittedName>
</protein>
<dbReference type="InterPro" id="IPR018193">
    <property type="entry name" value="Glyc_kinase_flavodox-like_fold"/>
</dbReference>
<comment type="caution">
    <text evidence="5">The sequence shown here is derived from an EMBL/GenBank/DDBJ whole genome shotgun (WGS) entry which is preliminary data.</text>
</comment>
<dbReference type="PANTHER" id="PTHR21599:SF0">
    <property type="entry name" value="GLYCERATE KINASE"/>
    <property type="match status" value="1"/>
</dbReference>
<dbReference type="PIRSF" id="PIRSF006078">
    <property type="entry name" value="GlxK"/>
    <property type="match status" value="1"/>
</dbReference>
<dbReference type="HOGENOM" id="CLU_028255_0_1_9"/>
<keyword evidence="3 4" id="KW-0418">Kinase</keyword>
<dbReference type="EMBL" id="ACJA02000001">
    <property type="protein sequence ID" value="EFH96711.1"/>
    <property type="molecule type" value="Genomic_DNA"/>
</dbReference>
<evidence type="ECO:0000256" key="1">
    <source>
        <dbReference type="ARBA" id="ARBA00006284"/>
    </source>
</evidence>
<accession>A0A0E1XLP8</accession>
<comment type="similarity">
    <text evidence="1 4">Belongs to the glycerate kinase type-1 family.</text>
</comment>
<dbReference type="Gene3D" id="3.40.50.10350">
    <property type="entry name" value="Glycerate kinase, domain 1"/>
    <property type="match status" value="1"/>
</dbReference>
<dbReference type="GO" id="GO:0008887">
    <property type="term" value="F:glycerate kinase activity"/>
    <property type="evidence" value="ECO:0007669"/>
    <property type="project" value="UniProtKB-UniRule"/>
</dbReference>
<dbReference type="NCBIfam" id="TIGR00045">
    <property type="entry name" value="glycerate kinase"/>
    <property type="match status" value="1"/>
</dbReference>
<gene>
    <name evidence="5" type="ORF">HMPREF0769_10713</name>
</gene>
<dbReference type="InterPro" id="IPR018197">
    <property type="entry name" value="Glycerate_kinase_RE-like"/>
</dbReference>
<dbReference type="Proteomes" id="UP000003455">
    <property type="component" value="Chromosome"/>
</dbReference>
<dbReference type="EC" id="2.7.1.31" evidence="5"/>
<dbReference type="GO" id="GO:0031388">
    <property type="term" value="P:organic acid phosphorylation"/>
    <property type="evidence" value="ECO:0007669"/>
    <property type="project" value="UniProtKB-UniRule"/>
</dbReference>
<evidence type="ECO:0000313" key="5">
    <source>
        <dbReference type="EMBL" id="EFH96711.1"/>
    </source>
</evidence>